<evidence type="ECO:0000313" key="1">
    <source>
        <dbReference type="EMBL" id="GBF08995.1"/>
    </source>
</evidence>
<reference evidence="1 2" key="1">
    <citation type="submission" date="2017-02" db="EMBL/GenBank/DDBJ databases">
        <title>isolation and characterization of a novel temperate virus Aeropyrum globular virus 1 infecting hyperthermophilic archaeon Aeropyrum.</title>
        <authorList>
            <person name="Yumiya M."/>
            <person name="Yoshida T."/>
            <person name="Sako Y."/>
        </authorList>
    </citation>
    <scope>NUCLEOTIDE SEQUENCE [LARGE SCALE GENOMIC DNA]</scope>
    <source>
        <strain evidence="1 2">YK1-12-2013</strain>
    </source>
</reference>
<accession>A0A401H965</accession>
<name>A0A401H965_AERPX</name>
<dbReference type="Proteomes" id="UP000291213">
    <property type="component" value="Unassembled WGS sequence"/>
</dbReference>
<sequence length="235" mass="25626">MGIGCQEGLKRQELRTTEASRLVALVYAVVRAVEEYNEDYDPREVRVSLPRRPSRGEVLVEVEAPGYSLEDYSWELDDGSRIVVAPGRGVERLSTILRRLPWEVWRLEGGLLRGLASETSGSGIEYILVYLVDGRAALLEGEEYRVSIPGLGDAAAAAVHTHPSGSCALSRADVLSGLDLMINGGLFEAAATPECMVYMLRIGLVSEDDYIKLWTSRHGVIPPLSLNTVEVGVVA</sequence>
<proteinExistence type="predicted"/>
<comment type="caution">
    <text evidence="1">The sequence shown here is derived from an EMBL/GenBank/DDBJ whole genome shotgun (WGS) entry which is preliminary data.</text>
</comment>
<gene>
    <name evidence="1" type="ORF">apy_07200</name>
</gene>
<evidence type="ECO:0000313" key="2">
    <source>
        <dbReference type="Proteomes" id="UP000291213"/>
    </source>
</evidence>
<protein>
    <recommendedName>
        <fullName evidence="3">JAB domain-containing protein</fullName>
    </recommendedName>
</protein>
<organism evidence="1 2">
    <name type="scientific">Aeropyrum pernix</name>
    <dbReference type="NCBI Taxonomy" id="56636"/>
    <lineage>
        <taxon>Archaea</taxon>
        <taxon>Thermoproteota</taxon>
        <taxon>Thermoprotei</taxon>
        <taxon>Desulfurococcales</taxon>
        <taxon>Desulfurococcaceae</taxon>
        <taxon>Aeropyrum</taxon>
    </lineage>
</organism>
<dbReference type="AlphaFoldDB" id="A0A401H965"/>
<evidence type="ECO:0008006" key="3">
    <source>
        <dbReference type="Google" id="ProtNLM"/>
    </source>
</evidence>
<dbReference type="EMBL" id="BDMD01000038">
    <property type="protein sequence ID" value="GBF08995.1"/>
    <property type="molecule type" value="Genomic_DNA"/>
</dbReference>